<evidence type="ECO:0000256" key="5">
    <source>
        <dbReference type="ARBA" id="ARBA00023136"/>
    </source>
</evidence>
<feature type="transmembrane region" description="Helical" evidence="6">
    <location>
        <begin position="251"/>
        <end position="272"/>
    </location>
</feature>
<dbReference type="SUPFAM" id="SSF103473">
    <property type="entry name" value="MFS general substrate transporter"/>
    <property type="match status" value="1"/>
</dbReference>
<dbReference type="EMBL" id="CABPSL010000001">
    <property type="protein sequence ID" value="VVD71736.1"/>
    <property type="molecule type" value="Genomic_DNA"/>
</dbReference>
<dbReference type="PROSITE" id="PS50850">
    <property type="entry name" value="MFS"/>
    <property type="match status" value="1"/>
</dbReference>
<dbReference type="InterPro" id="IPR044770">
    <property type="entry name" value="MFS_spinster-like"/>
</dbReference>
<evidence type="ECO:0000256" key="3">
    <source>
        <dbReference type="ARBA" id="ARBA00022692"/>
    </source>
</evidence>
<evidence type="ECO:0000313" key="9">
    <source>
        <dbReference type="Proteomes" id="UP000384354"/>
    </source>
</evidence>
<keyword evidence="5 6" id="KW-0472">Membrane</keyword>
<dbReference type="GO" id="GO:0016020">
    <property type="term" value="C:membrane"/>
    <property type="evidence" value="ECO:0007669"/>
    <property type="project" value="UniProtKB-SubCell"/>
</dbReference>
<dbReference type="Proteomes" id="UP000384354">
    <property type="component" value="Unassembled WGS sequence"/>
</dbReference>
<dbReference type="PANTHER" id="PTHR23505">
    <property type="entry name" value="SPINSTER"/>
    <property type="match status" value="1"/>
</dbReference>
<dbReference type="Pfam" id="PF07690">
    <property type="entry name" value="MFS_1"/>
    <property type="match status" value="1"/>
</dbReference>
<dbReference type="InterPro" id="IPR036259">
    <property type="entry name" value="MFS_trans_sf"/>
</dbReference>
<feature type="transmembrane region" description="Helical" evidence="6">
    <location>
        <begin position="92"/>
        <end position="111"/>
    </location>
</feature>
<evidence type="ECO:0000256" key="1">
    <source>
        <dbReference type="ARBA" id="ARBA00004141"/>
    </source>
</evidence>
<feature type="transmembrane region" description="Helical" evidence="6">
    <location>
        <begin position="383"/>
        <end position="406"/>
    </location>
</feature>
<dbReference type="Gene3D" id="1.20.1250.20">
    <property type="entry name" value="MFS general substrate transporter like domains"/>
    <property type="match status" value="1"/>
</dbReference>
<organism evidence="8 9">
    <name type="scientific">Pandoraea cepalis</name>
    <dbReference type="NCBI Taxonomy" id="2508294"/>
    <lineage>
        <taxon>Bacteria</taxon>
        <taxon>Pseudomonadati</taxon>
        <taxon>Pseudomonadota</taxon>
        <taxon>Betaproteobacteria</taxon>
        <taxon>Burkholderiales</taxon>
        <taxon>Burkholderiaceae</taxon>
        <taxon>Pandoraea</taxon>
    </lineage>
</organism>
<feature type="transmembrane region" description="Helical" evidence="6">
    <location>
        <begin position="322"/>
        <end position="344"/>
    </location>
</feature>
<feature type="transmembrane region" description="Helical" evidence="6">
    <location>
        <begin position="193"/>
        <end position="215"/>
    </location>
</feature>
<dbReference type="PANTHER" id="PTHR23505:SF79">
    <property type="entry name" value="PROTEIN SPINSTER"/>
    <property type="match status" value="1"/>
</dbReference>
<feature type="transmembrane region" description="Helical" evidence="6">
    <location>
        <begin position="292"/>
        <end position="310"/>
    </location>
</feature>
<keyword evidence="4 6" id="KW-1133">Transmembrane helix</keyword>
<dbReference type="InterPro" id="IPR020846">
    <property type="entry name" value="MFS_dom"/>
</dbReference>
<gene>
    <name evidence="8" type="primary">lgoT_1</name>
    <name evidence="8" type="ORF">PCE31106_00636</name>
</gene>
<sequence>MSAQPAIIATPADEQHERAGYYGYVVLLFFVCFAFSYLDRQVVSILVQPIKQTLGLTDVQIGLMQGISFTMCYATAGVFVARWVDRANRVKLIAACVAIWGASTVLCGFATNFTELLFARAGTAVAEAALSPAVLSIFSDLFAPRKVTRASSIFMLGPYVGGGLALFGGGFLFTLSSDHTASAWLATHGLTPWQSVFVAVGLPGFLLSALVLFTVREPARRGLGRAGAADEDDLPSMREVMRELFVRNRFCLPYFAAYVALITLFYAHAAWFPALLMRTFQLDARTVGELAAPAYMLGGVLGVVCAGLLAARAIDRSALRRVLGLSTGGAAILIPAAFAMPLMSHSLAAVVLYGVCAFAASIAMALAPVPLQIALPNRMRGRAIALLVFMTNAISGSVGPFAVGAINEHLGRTASSLGTALALVGTVAAIASFLCYALATRRAAVALASSSE</sequence>
<keyword evidence="3 6" id="KW-0812">Transmembrane</keyword>
<feature type="domain" description="Major facilitator superfamily (MFS) profile" evidence="7">
    <location>
        <begin position="25"/>
        <end position="443"/>
    </location>
</feature>
<evidence type="ECO:0000259" key="7">
    <source>
        <dbReference type="PROSITE" id="PS50850"/>
    </source>
</evidence>
<reference evidence="8 9" key="1">
    <citation type="submission" date="2019-08" db="EMBL/GenBank/DDBJ databases">
        <authorList>
            <person name="Peeters C."/>
        </authorList>
    </citation>
    <scope>NUCLEOTIDE SEQUENCE [LARGE SCALE GENOMIC DNA]</scope>
    <source>
        <strain evidence="8 9">LMG 31106</strain>
    </source>
</reference>
<name>A0A5E4S7E2_9BURK</name>
<evidence type="ECO:0000256" key="4">
    <source>
        <dbReference type="ARBA" id="ARBA00022989"/>
    </source>
</evidence>
<keyword evidence="2" id="KW-0813">Transport</keyword>
<feature type="transmembrane region" description="Helical" evidence="6">
    <location>
        <begin position="418"/>
        <end position="439"/>
    </location>
</feature>
<evidence type="ECO:0000256" key="6">
    <source>
        <dbReference type="SAM" id="Phobius"/>
    </source>
</evidence>
<feature type="transmembrane region" description="Helical" evidence="6">
    <location>
        <begin position="117"/>
        <end position="138"/>
    </location>
</feature>
<proteinExistence type="predicted"/>
<feature type="transmembrane region" description="Helical" evidence="6">
    <location>
        <begin position="21"/>
        <end position="39"/>
    </location>
</feature>
<evidence type="ECO:0000256" key="2">
    <source>
        <dbReference type="ARBA" id="ARBA00022448"/>
    </source>
</evidence>
<feature type="transmembrane region" description="Helical" evidence="6">
    <location>
        <begin position="59"/>
        <end position="80"/>
    </location>
</feature>
<dbReference type="AlphaFoldDB" id="A0A5E4S7E2"/>
<dbReference type="GO" id="GO:0022857">
    <property type="term" value="F:transmembrane transporter activity"/>
    <property type="evidence" value="ECO:0007669"/>
    <property type="project" value="InterPro"/>
</dbReference>
<protein>
    <submittedName>
        <fullName evidence="8">Putative L-galactonate transporter</fullName>
    </submittedName>
</protein>
<evidence type="ECO:0000313" key="8">
    <source>
        <dbReference type="EMBL" id="VVD71736.1"/>
    </source>
</evidence>
<dbReference type="InterPro" id="IPR011701">
    <property type="entry name" value="MFS"/>
</dbReference>
<comment type="subcellular location">
    <subcellularLocation>
        <location evidence="1">Membrane</location>
        <topology evidence="1">Multi-pass membrane protein</topology>
    </subcellularLocation>
</comment>
<dbReference type="OrthoDB" id="6057322at2"/>
<feature type="transmembrane region" description="Helical" evidence="6">
    <location>
        <begin position="350"/>
        <end position="371"/>
    </location>
</feature>
<feature type="transmembrane region" description="Helical" evidence="6">
    <location>
        <begin position="150"/>
        <end position="173"/>
    </location>
</feature>
<dbReference type="RefSeq" id="WP_150562351.1">
    <property type="nucleotide sequence ID" value="NZ_CABPSL010000001.1"/>
</dbReference>
<accession>A0A5E4S7E2</accession>